<name>A0ABR6P7S4_9SPIR</name>
<dbReference type="RefSeq" id="WP_183224435.1">
    <property type="nucleotide sequence ID" value="NZ_JACHFA010000013.1"/>
</dbReference>
<keyword evidence="2" id="KW-1185">Reference proteome</keyword>
<comment type="caution">
    <text evidence="1">The sequence shown here is derived from an EMBL/GenBank/DDBJ whole genome shotgun (WGS) entry which is preliminary data.</text>
</comment>
<gene>
    <name evidence="1" type="ORF">HNR35_001080</name>
</gene>
<dbReference type="EMBL" id="JACHFA010000013">
    <property type="protein sequence ID" value="MBB6032077.1"/>
    <property type="molecule type" value="Genomic_DNA"/>
</dbReference>
<dbReference type="InterPro" id="IPR003459">
    <property type="entry name" value="Borrelia_plasmid_OrfA"/>
</dbReference>
<accession>A0ABR6P7S4</accession>
<evidence type="ECO:0008006" key="3">
    <source>
        <dbReference type="Google" id="ProtNLM"/>
    </source>
</evidence>
<dbReference type="Proteomes" id="UP000566276">
    <property type="component" value="Unassembled WGS sequence"/>
</dbReference>
<evidence type="ECO:0000313" key="2">
    <source>
        <dbReference type="Proteomes" id="UP000566276"/>
    </source>
</evidence>
<evidence type="ECO:0000313" key="1">
    <source>
        <dbReference type="EMBL" id="MBB6032077.1"/>
    </source>
</evidence>
<organism evidence="1 2">
    <name type="scientific">Borreliella spielmanii</name>
    <dbReference type="NCBI Taxonomy" id="88916"/>
    <lineage>
        <taxon>Bacteria</taxon>
        <taxon>Pseudomonadati</taxon>
        <taxon>Spirochaetota</taxon>
        <taxon>Spirochaetia</taxon>
        <taxon>Spirochaetales</taxon>
        <taxon>Borreliaceae</taxon>
        <taxon>Borreliella</taxon>
    </lineage>
</organism>
<proteinExistence type="predicted"/>
<sequence>MTLIINHRLKQDTENVNNPKKFIFKKLHFQILGENSKKTDPNLKEISDLRLSSHIGRKEIEYQRLLKVSWLLEKKYQKYLKSQKLEKYQIKDIIKVVNSMLAKNNYKTIAKSTMHKDLQKLVKMNLVVSFSKSFGKNNGGFALYKPNADIWQHRVEIIRAYFENEIREYTQDKRIVTTFKKEIDELTAPNSIPSNGAPSNGALIYKYIKDNNKIKNSIENFSEKNNKNFTENNQKKEKQNFIEKNEIENELKKEKKNKLKFSYKESFEEYQENKLTTKYKIPVTFFSALKGHSNTVNTYKNALINLEHYLNYLAAEYRLKDILEFYMAKFKQKYKKKIWYMNPHFKGSDFFCLVGEFKDTHVPIYKQEQIQKPTSEQKIDKGYSIFKGQKAIFKGQKGYFDENGEFHKVEDFVKLSTHFKEFLKNGFKSEEKE</sequence>
<reference evidence="1 2" key="1">
    <citation type="submission" date="2020-08" db="EMBL/GenBank/DDBJ databases">
        <title>Genomic Encyclopedia of Type Strains, Phase IV (KMG-IV): sequencing the most valuable type-strain genomes for metagenomic binning, comparative biology and taxonomic classification.</title>
        <authorList>
            <person name="Goeker M."/>
        </authorList>
    </citation>
    <scope>NUCLEOTIDE SEQUENCE [LARGE SCALE GENOMIC DNA]</scope>
    <source>
        <strain evidence="1 2">DSM 16813</strain>
    </source>
</reference>
<protein>
    <recommendedName>
        <fullName evidence="3">BBD14-like protein</fullName>
    </recommendedName>
</protein>
<dbReference type="Pfam" id="PF02414">
    <property type="entry name" value="Borrelia_orfA"/>
    <property type="match status" value="1"/>
</dbReference>